<evidence type="ECO:0000259" key="1">
    <source>
        <dbReference type="Pfam" id="PF07728"/>
    </source>
</evidence>
<dbReference type="Gene3D" id="3.40.50.300">
    <property type="entry name" value="P-loop containing nucleotide triphosphate hydrolases"/>
    <property type="match status" value="1"/>
</dbReference>
<gene>
    <name evidence="2" type="ORF">NKI36_20385</name>
</gene>
<dbReference type="InterPro" id="IPR027417">
    <property type="entry name" value="P-loop_NTPase"/>
</dbReference>
<dbReference type="InterPro" id="IPR050764">
    <property type="entry name" value="CbbQ/NirQ/NorQ/GpvN"/>
</dbReference>
<evidence type="ECO:0000313" key="3">
    <source>
        <dbReference type="Proteomes" id="UP001433071"/>
    </source>
</evidence>
<feature type="domain" description="ATPase dynein-related AAA" evidence="1">
    <location>
        <begin position="44"/>
        <end position="199"/>
    </location>
</feature>
<reference evidence="2 3" key="1">
    <citation type="journal article" date="2024" name="Proc. Natl. Acad. Sci. U.S.A.">
        <title>The evolutionary genomics of adaptation to stress in wild rhizobium bacteria.</title>
        <authorList>
            <person name="Kehlet-Delgado H."/>
            <person name="Montoya A.P."/>
            <person name="Jensen K.T."/>
            <person name="Wendlandt C.E."/>
            <person name="Dexheimer C."/>
            <person name="Roberts M."/>
            <person name="Torres Martinez L."/>
            <person name="Friesen M.L."/>
            <person name="Griffitts J.S."/>
            <person name="Porter S.S."/>
        </authorList>
    </citation>
    <scope>NUCLEOTIDE SEQUENCE [LARGE SCALE GENOMIC DNA]</scope>
    <source>
        <strain evidence="2 3">M0641</strain>
    </source>
</reference>
<evidence type="ECO:0000313" key="2">
    <source>
        <dbReference type="EMBL" id="MER9406394.1"/>
    </source>
</evidence>
<keyword evidence="3" id="KW-1185">Reference proteome</keyword>
<sequence>MTELKPRPAPRTIDETLDLLTGADYVADRSLATVLFLSLRMQRPLFLEGEAGVGKTEIAKVLAQALGRRLIRLQCYEGLDVSSAVYEWNYAAQMIEIRMEEAAGSVDRSDMERNVFAEKYLIRRPVLDALTGKAGAAPVFLIDELDRTDEAFEAFLLEILSDFQVTVPELGTIKAEEPPIVIITTNRTREIHDALKRRCLYHWVDYPNAERELEIVRRKVPQANSRLSAEVVSFIQKLRQVELFKAPGVAETIDWAGALTELDKVALDPETVSDTIGVLLKYQDDIARIGAGEGRRILDEVKAELAAAE</sequence>
<dbReference type="RefSeq" id="WP_352559749.1">
    <property type="nucleotide sequence ID" value="NZ_JAMYQB010000017.1"/>
</dbReference>
<dbReference type="SUPFAM" id="SSF52540">
    <property type="entry name" value="P-loop containing nucleoside triphosphate hydrolases"/>
    <property type="match status" value="1"/>
</dbReference>
<dbReference type="Proteomes" id="UP001433071">
    <property type="component" value="Unassembled WGS sequence"/>
</dbReference>
<dbReference type="CDD" id="cd00009">
    <property type="entry name" value="AAA"/>
    <property type="match status" value="1"/>
</dbReference>
<dbReference type="InterPro" id="IPR011704">
    <property type="entry name" value="ATPase_dyneun-rel_AAA"/>
</dbReference>
<name>A0ABV1Z3D4_9HYPH</name>
<dbReference type="PANTHER" id="PTHR42759:SF1">
    <property type="entry name" value="MAGNESIUM-CHELATASE SUBUNIT CHLD"/>
    <property type="match status" value="1"/>
</dbReference>
<accession>A0ABV1Z3D4</accession>
<dbReference type="EMBL" id="JAMYQB010000017">
    <property type="protein sequence ID" value="MER9406394.1"/>
    <property type="molecule type" value="Genomic_DNA"/>
</dbReference>
<comment type="caution">
    <text evidence="2">The sequence shown here is derived from an EMBL/GenBank/DDBJ whole genome shotgun (WGS) entry which is preliminary data.</text>
</comment>
<proteinExistence type="predicted"/>
<dbReference type="PANTHER" id="PTHR42759">
    <property type="entry name" value="MOXR FAMILY PROTEIN"/>
    <property type="match status" value="1"/>
</dbReference>
<organism evidence="2 3">
    <name type="scientific">Mesorhizobium caraganae</name>
    <dbReference type="NCBI Taxonomy" id="483206"/>
    <lineage>
        <taxon>Bacteria</taxon>
        <taxon>Pseudomonadati</taxon>
        <taxon>Pseudomonadota</taxon>
        <taxon>Alphaproteobacteria</taxon>
        <taxon>Hyphomicrobiales</taxon>
        <taxon>Phyllobacteriaceae</taxon>
        <taxon>Mesorhizobium</taxon>
    </lineage>
</organism>
<dbReference type="Pfam" id="PF07728">
    <property type="entry name" value="AAA_5"/>
    <property type="match status" value="1"/>
</dbReference>
<protein>
    <submittedName>
        <fullName evidence="2">MoxR family ATPase</fullName>
    </submittedName>
</protein>